<reference evidence="2 3" key="1">
    <citation type="submission" date="2020-10" db="EMBL/GenBank/DDBJ databases">
        <title>Connecting structure to function with the recovery of over 1000 high-quality activated sludge metagenome-assembled genomes encoding full-length rRNA genes using long-read sequencing.</title>
        <authorList>
            <person name="Singleton C.M."/>
            <person name="Petriglieri F."/>
            <person name="Kristensen J.M."/>
            <person name="Kirkegaard R.H."/>
            <person name="Michaelsen T.Y."/>
            <person name="Andersen M.H."/>
            <person name="Karst S.M."/>
            <person name="Dueholm M.S."/>
            <person name="Nielsen P.H."/>
            <person name="Albertsen M."/>
        </authorList>
    </citation>
    <scope>NUCLEOTIDE SEQUENCE [LARGE SCALE GENOMIC DNA]</scope>
    <source>
        <strain evidence="2">Ribe_18-Q3-R11-54_MAXAC.273</strain>
    </source>
</reference>
<dbReference type="EMBL" id="JADKGY010000029">
    <property type="protein sequence ID" value="MBK9984145.1"/>
    <property type="molecule type" value="Genomic_DNA"/>
</dbReference>
<keyword evidence="1" id="KW-0732">Signal</keyword>
<sequence>MKKLILPIMLLIAYTLNGQTDSTASPLVFTGYAEVYYAYDFNQPANHERPSFFYNFNRHNEMNLNLGFINLNYNTTNVRANLGGMLGTWAQYNSSAEQALLKNVWQANVGVKLCKEKNFWLDAGIFPSHIGFESPIGKADDALTRCIMGDNTPSWESGIKIGFTTDNGKWFLSGLVINGWQRIARVDGNNTPAFGTQITYTPSSKFALNYSTFIGSDKPDDVRQMRYYHNFFALLNPTDKFRITLGFDYCMEQKSKGSSEYNHLLSPVVLVRLALSDKWSITGRGEYYADENGIIIATGTPNGFKTSSFSVNLDRKIGDNALWRIEGRMLNSKDKIFNDEGEAVNTNTFATTSLAISF</sequence>
<evidence type="ECO:0000313" key="3">
    <source>
        <dbReference type="Proteomes" id="UP000808337"/>
    </source>
</evidence>
<evidence type="ECO:0000313" key="2">
    <source>
        <dbReference type="EMBL" id="MBK9984145.1"/>
    </source>
</evidence>
<feature type="signal peptide" evidence="1">
    <location>
        <begin position="1"/>
        <end position="18"/>
    </location>
</feature>
<accession>A0A9D7XQG2</accession>
<gene>
    <name evidence="2" type="ORF">IPP15_17540</name>
</gene>
<dbReference type="AlphaFoldDB" id="A0A9D7XQG2"/>
<evidence type="ECO:0000256" key="1">
    <source>
        <dbReference type="SAM" id="SignalP"/>
    </source>
</evidence>
<dbReference type="Proteomes" id="UP000808337">
    <property type="component" value="Unassembled WGS sequence"/>
</dbReference>
<feature type="chain" id="PRO_5039396386" evidence="1">
    <location>
        <begin position="19"/>
        <end position="358"/>
    </location>
</feature>
<comment type="caution">
    <text evidence="2">The sequence shown here is derived from an EMBL/GenBank/DDBJ whole genome shotgun (WGS) entry which is preliminary data.</text>
</comment>
<dbReference type="InterPro" id="IPR011486">
    <property type="entry name" value="BBP2"/>
</dbReference>
<proteinExistence type="predicted"/>
<name>A0A9D7XQG2_9BACT</name>
<organism evidence="2 3">
    <name type="scientific">Candidatus Opimibacter skivensis</name>
    <dbReference type="NCBI Taxonomy" id="2982028"/>
    <lineage>
        <taxon>Bacteria</taxon>
        <taxon>Pseudomonadati</taxon>
        <taxon>Bacteroidota</taxon>
        <taxon>Saprospiria</taxon>
        <taxon>Saprospirales</taxon>
        <taxon>Saprospiraceae</taxon>
        <taxon>Candidatus Opimibacter</taxon>
    </lineage>
</organism>
<protein>
    <submittedName>
        <fullName evidence="2">Porin</fullName>
    </submittedName>
</protein>
<dbReference type="Pfam" id="PF07642">
    <property type="entry name" value="BBP2"/>
    <property type="match status" value="1"/>
</dbReference>